<dbReference type="InterPro" id="IPR018720">
    <property type="entry name" value="DUF2249"/>
</dbReference>
<keyword evidence="3" id="KW-1185">Reference proteome</keyword>
<dbReference type="Proteomes" id="UP001304683">
    <property type="component" value="Chromosome"/>
</dbReference>
<evidence type="ECO:0000259" key="1">
    <source>
        <dbReference type="Pfam" id="PF10006"/>
    </source>
</evidence>
<dbReference type="EMBL" id="CP132508">
    <property type="protein sequence ID" value="WPD20295.1"/>
    <property type="molecule type" value="Genomic_DNA"/>
</dbReference>
<protein>
    <submittedName>
        <fullName evidence="2">DUF2249 domain-containing protein</fullName>
    </submittedName>
</protein>
<reference evidence="2 3" key="1">
    <citation type="submission" date="2023-08" db="EMBL/GenBank/DDBJ databases">
        <title>Genome sequence of Thermaerobacter compostii strain Ins1, a spore-forming filamentous bacterium isolated from a deep geothermal reservoir.</title>
        <authorList>
            <person name="Bregnard D."/>
            <person name="Gonzalez D."/>
            <person name="Junier P."/>
        </authorList>
    </citation>
    <scope>NUCLEOTIDE SEQUENCE [LARGE SCALE GENOMIC DNA]</scope>
    <source>
        <strain evidence="2 3">Ins1</strain>
    </source>
</reference>
<organism evidence="2 3">
    <name type="scientific">Thermaerobacter composti</name>
    <dbReference type="NCBI Taxonomy" id="554949"/>
    <lineage>
        <taxon>Bacteria</taxon>
        <taxon>Bacillati</taxon>
        <taxon>Bacillota</taxon>
        <taxon>Clostridia</taxon>
        <taxon>Eubacteriales</taxon>
        <taxon>Clostridiales Family XVII. Incertae Sedis</taxon>
        <taxon>Thermaerobacter</taxon>
    </lineage>
</organism>
<evidence type="ECO:0000313" key="2">
    <source>
        <dbReference type="EMBL" id="WPD20295.1"/>
    </source>
</evidence>
<proteinExistence type="predicted"/>
<dbReference type="Pfam" id="PF10006">
    <property type="entry name" value="DUF2249"/>
    <property type="match status" value="1"/>
</dbReference>
<evidence type="ECO:0000313" key="3">
    <source>
        <dbReference type="Proteomes" id="UP001304683"/>
    </source>
</evidence>
<sequence length="101" mass="10909">MPKPTDPPEGAPELDVRGYPPAQRHPVIFATFHALEPGQAFILVNDHDPKPLYYQFAAEHAGRFEWEYLERGPAAWRVRIGKVASGGQPDAPGAGGPGGLP</sequence>
<accession>A0ABZ0QS14</accession>
<feature type="domain" description="DUF2249" evidence="1">
    <location>
        <begin position="13"/>
        <end position="82"/>
    </location>
</feature>
<gene>
    <name evidence="2" type="ORF">Q5761_07750</name>
</gene>
<name>A0ABZ0QS14_9FIRM</name>